<reference evidence="2 3" key="1">
    <citation type="submission" date="2014-02" db="EMBL/GenBank/DDBJ databases">
        <authorList>
            <person name="Sears C."/>
            <person name="Carroll K."/>
            <person name="Sack B.R."/>
            <person name="Qadri F."/>
            <person name="Myers L.L."/>
            <person name="Chung G.-T."/>
            <person name="Escheverria P."/>
            <person name="Fraser C.M."/>
            <person name="Sadzewicz L."/>
            <person name="Shefchek K.A."/>
            <person name="Tallon L."/>
            <person name="Das S.P."/>
            <person name="Daugherty S."/>
            <person name="Mongodin E.F."/>
        </authorList>
    </citation>
    <scope>NUCLEOTIDE SEQUENCE [LARGE SCALE GENOMIC DNA]</scope>
    <source>
        <strain evidence="2 3">1007-1-F #10</strain>
    </source>
</reference>
<evidence type="ECO:0000256" key="1">
    <source>
        <dbReference type="SAM" id="MobiDB-lite"/>
    </source>
</evidence>
<dbReference type="EMBL" id="JGEA01000020">
    <property type="protein sequence ID" value="EYA14720.1"/>
    <property type="molecule type" value="Genomic_DNA"/>
</dbReference>
<sequence>MPAFYKFARNVFSLVLIGGLAAQKVGEEKQAENEEHDKEFHKYNEPQGTS</sequence>
<organism evidence="2 3">
    <name type="scientific">Bacteroides fragilis str. 1007-1-F #10</name>
    <dbReference type="NCBI Taxonomy" id="1339295"/>
    <lineage>
        <taxon>Bacteria</taxon>
        <taxon>Pseudomonadati</taxon>
        <taxon>Bacteroidota</taxon>
        <taxon>Bacteroidia</taxon>
        <taxon>Bacteroidales</taxon>
        <taxon>Bacteroidaceae</taxon>
        <taxon>Bacteroides</taxon>
    </lineage>
</organism>
<dbReference type="AlphaFoldDB" id="A0AAN4SIK6"/>
<evidence type="ECO:0000313" key="2">
    <source>
        <dbReference type="EMBL" id="EYA14720.1"/>
    </source>
</evidence>
<protein>
    <submittedName>
        <fullName evidence="2">Uncharacterized protein</fullName>
    </submittedName>
</protein>
<evidence type="ECO:0000313" key="3">
    <source>
        <dbReference type="Proteomes" id="UP000022433"/>
    </source>
</evidence>
<comment type="caution">
    <text evidence="2">The sequence shown here is derived from an EMBL/GenBank/DDBJ whole genome shotgun (WGS) entry which is preliminary data.</text>
</comment>
<feature type="region of interest" description="Disordered" evidence="1">
    <location>
        <begin position="27"/>
        <end position="50"/>
    </location>
</feature>
<name>A0AAN4SIK6_BACFG</name>
<gene>
    <name evidence="2" type="ORF">M104_1710</name>
</gene>
<dbReference type="Proteomes" id="UP000022433">
    <property type="component" value="Unassembled WGS sequence"/>
</dbReference>
<proteinExistence type="predicted"/>
<accession>A0AAN4SIK6</accession>
<feature type="compositionally biased region" description="Basic and acidic residues" evidence="1">
    <location>
        <begin position="27"/>
        <end position="44"/>
    </location>
</feature>